<comment type="function">
    <text evidence="9">Has immunoglobulin-binding and hemagglutination properties, and can bind to mannose. Essential for virulence. May be involved in LPS biosynthesis or polysaccharide transport.</text>
</comment>
<keyword evidence="7" id="KW-1133">Transmembrane helix</keyword>
<evidence type="ECO:0000256" key="4">
    <source>
        <dbReference type="ARBA" id="ARBA00022475"/>
    </source>
</evidence>
<evidence type="ECO:0000256" key="9">
    <source>
        <dbReference type="ARBA" id="ARBA00025321"/>
    </source>
</evidence>
<dbReference type="AlphaFoldDB" id="A0A316JX68"/>
<dbReference type="Proteomes" id="UP000245865">
    <property type="component" value="Unassembled WGS sequence"/>
</dbReference>
<dbReference type="RefSeq" id="WP_109705127.1">
    <property type="nucleotide sequence ID" value="NZ_QGDB01000001.1"/>
</dbReference>
<evidence type="ECO:0000256" key="5">
    <source>
        <dbReference type="ARBA" id="ARBA00022692"/>
    </source>
</evidence>
<comment type="subcellular location">
    <subcellularLocation>
        <location evidence="1">Cell membrane</location>
        <topology evidence="1">Single-pass membrane protein</topology>
    </subcellularLocation>
</comment>
<evidence type="ECO:0000256" key="10">
    <source>
        <dbReference type="SAM" id="SignalP"/>
    </source>
</evidence>
<dbReference type="GO" id="GO:0005886">
    <property type="term" value="C:plasma membrane"/>
    <property type="evidence" value="ECO:0007669"/>
    <property type="project" value="UniProtKB-SubCell"/>
</dbReference>
<evidence type="ECO:0000256" key="2">
    <source>
        <dbReference type="ARBA" id="ARBA00010270"/>
    </source>
</evidence>
<comment type="caution">
    <text evidence="11">The sequence shown here is derived from an EMBL/GenBank/DDBJ whole genome shotgun (WGS) entry which is preliminary data.</text>
</comment>
<organism evidence="11 12">
    <name type="scientific">Falsochrobactrum shanghaiense</name>
    <dbReference type="NCBI Taxonomy" id="2201899"/>
    <lineage>
        <taxon>Bacteria</taxon>
        <taxon>Pseudomonadati</taxon>
        <taxon>Pseudomonadota</taxon>
        <taxon>Alphaproteobacteria</taxon>
        <taxon>Hyphomicrobiales</taxon>
        <taxon>Brucellaceae</taxon>
        <taxon>Falsochrobactrum</taxon>
    </lineage>
</organism>
<gene>
    <name evidence="11" type="ORF">DKP76_01730</name>
</gene>
<keyword evidence="7" id="KW-0472">Membrane</keyword>
<sequence length="128" mass="15293">MKRLASSFFALCLSFGMGIPAMTSAAQAAPVAAAPLAGSGLAENVQYYDYRHRRHWQQYPERNWRHHHPRYRHHDRHYRGHRARPPRARRGGNAHVRWCYDRYRSYRAYDNTYQPYNGPRRQCYSPFI</sequence>
<evidence type="ECO:0000256" key="1">
    <source>
        <dbReference type="ARBA" id="ARBA00004162"/>
    </source>
</evidence>
<evidence type="ECO:0000256" key="7">
    <source>
        <dbReference type="ARBA" id="ARBA00022989"/>
    </source>
</evidence>
<reference evidence="11 12" key="1">
    <citation type="submission" date="2018-05" db="EMBL/GenBank/DDBJ databases">
        <title>Comparative genomic sequence analysis between strain HN4 and CCM 8460T (Falsochrobactrum ovis) will provide more evidence to prove that HN4 is a new species of Falsochrobactrum.</title>
        <authorList>
            <person name="Lyu W."/>
            <person name="Sun L."/>
            <person name="Yao L."/>
        </authorList>
    </citation>
    <scope>NUCLEOTIDE SEQUENCE [LARGE SCALE GENOMIC DNA]</scope>
    <source>
        <strain evidence="11 12">HN4</strain>
    </source>
</reference>
<feature type="signal peptide" evidence="10">
    <location>
        <begin position="1"/>
        <end position="28"/>
    </location>
</feature>
<accession>A0A316JX68</accession>
<dbReference type="OrthoDB" id="8117189at2"/>
<evidence type="ECO:0000256" key="8">
    <source>
        <dbReference type="ARBA" id="ARBA00023026"/>
    </source>
</evidence>
<keyword evidence="8" id="KW-0843">Virulence</keyword>
<name>A0A316JX68_9HYPH</name>
<dbReference type="Pfam" id="PF07886">
    <property type="entry name" value="BA14K"/>
    <property type="match status" value="1"/>
</dbReference>
<comment type="similarity">
    <text evidence="2">Belongs to the BA14k family.</text>
</comment>
<proteinExistence type="inferred from homology"/>
<keyword evidence="10" id="KW-0732">Signal</keyword>
<evidence type="ECO:0000313" key="12">
    <source>
        <dbReference type="Proteomes" id="UP000245865"/>
    </source>
</evidence>
<dbReference type="GO" id="GO:0030246">
    <property type="term" value="F:carbohydrate binding"/>
    <property type="evidence" value="ECO:0007669"/>
    <property type="project" value="UniProtKB-KW"/>
</dbReference>
<evidence type="ECO:0000313" key="11">
    <source>
        <dbReference type="EMBL" id="PWL19740.1"/>
    </source>
</evidence>
<keyword evidence="6" id="KW-0430">Lectin</keyword>
<keyword evidence="4" id="KW-1003">Cell membrane</keyword>
<keyword evidence="5" id="KW-0812">Transmembrane</keyword>
<evidence type="ECO:0000256" key="6">
    <source>
        <dbReference type="ARBA" id="ARBA00022734"/>
    </source>
</evidence>
<protein>
    <recommendedName>
        <fullName evidence="3">Lectin-like protein BA14k</fullName>
    </recommendedName>
</protein>
<dbReference type="InterPro" id="IPR012413">
    <property type="entry name" value="BA14K"/>
</dbReference>
<keyword evidence="12" id="KW-1185">Reference proteome</keyword>
<evidence type="ECO:0000256" key="3">
    <source>
        <dbReference type="ARBA" id="ARBA00020552"/>
    </source>
</evidence>
<dbReference type="EMBL" id="QGDB01000001">
    <property type="protein sequence ID" value="PWL19740.1"/>
    <property type="molecule type" value="Genomic_DNA"/>
</dbReference>
<feature type="chain" id="PRO_5016419278" description="Lectin-like protein BA14k" evidence="10">
    <location>
        <begin position="29"/>
        <end position="128"/>
    </location>
</feature>